<dbReference type="Proteomes" id="UP000002308">
    <property type="component" value="Chromosome"/>
</dbReference>
<dbReference type="SUPFAM" id="SSF46785">
    <property type="entry name" value="Winged helix' DNA-binding domain"/>
    <property type="match status" value="1"/>
</dbReference>
<gene>
    <name evidence="2" type="ordered locus">YG5714_1643</name>
</gene>
<dbReference type="Pfam" id="PF12802">
    <property type="entry name" value="MarR_2"/>
    <property type="match status" value="1"/>
</dbReference>
<protein>
    <submittedName>
        <fullName evidence="2">Transcriptional regulator, MarR family</fullName>
    </submittedName>
</protein>
<dbReference type="InterPro" id="IPR036390">
    <property type="entry name" value="WH_DNA-bd_sf"/>
</dbReference>
<sequence length="99" mass="11741">MYNINHMKENYRVLSETEQYILLYLISIKEGVAVKEIYEEMKLSPNAVTQAVNKLLNEGLLTEKREEVFPRRRLIYLSEKGRKIAQLLLQMQEIIKVNQ</sequence>
<evidence type="ECO:0000259" key="1">
    <source>
        <dbReference type="PROSITE" id="PS50995"/>
    </source>
</evidence>
<organism evidence="2 3">
    <name type="scientific">Saccharolobus islandicus (strain Y.G.57.14 / Yellowstone #1)</name>
    <name type="common">Sulfolobus islandicus</name>
    <dbReference type="NCBI Taxonomy" id="439386"/>
    <lineage>
        <taxon>Archaea</taxon>
        <taxon>Thermoproteota</taxon>
        <taxon>Thermoprotei</taxon>
        <taxon>Sulfolobales</taxon>
        <taxon>Sulfolobaceae</taxon>
        <taxon>Saccharolobus</taxon>
    </lineage>
</organism>
<dbReference type="SMART" id="SM00418">
    <property type="entry name" value="HTH_ARSR"/>
    <property type="match status" value="1"/>
</dbReference>
<dbReference type="KEGG" id="siy:YG5714_1643"/>
<name>C3N6Q9_SACI7</name>
<dbReference type="AlphaFoldDB" id="C3N6Q9"/>
<accession>C3N6Q9</accession>
<reference evidence="2 3" key="1">
    <citation type="journal article" date="2009" name="Proc. Natl. Acad. Sci. U.S.A.">
        <title>Biogeography of the Sulfolobus islandicus pan-genome.</title>
        <authorList>
            <person name="Reno M.L."/>
            <person name="Held N.L."/>
            <person name="Fields C.J."/>
            <person name="Burke P.V."/>
            <person name="Whitaker R.J."/>
        </authorList>
    </citation>
    <scope>NUCLEOTIDE SEQUENCE [LARGE SCALE GENOMIC DNA]</scope>
    <source>
        <strain evidence="3">Y.G.57.14 / Yellowstone #1</strain>
    </source>
</reference>
<dbReference type="InterPro" id="IPR036388">
    <property type="entry name" value="WH-like_DNA-bd_sf"/>
</dbReference>
<dbReference type="EMBL" id="CP001403">
    <property type="protein sequence ID" value="ACP45903.1"/>
    <property type="molecule type" value="Genomic_DNA"/>
</dbReference>
<evidence type="ECO:0000313" key="2">
    <source>
        <dbReference type="EMBL" id="ACP45903.1"/>
    </source>
</evidence>
<dbReference type="HOGENOM" id="CLU_161133_0_0_2"/>
<proteinExistence type="predicted"/>
<dbReference type="InterPro" id="IPR001845">
    <property type="entry name" value="HTH_ArsR_DNA-bd_dom"/>
</dbReference>
<feature type="domain" description="HTH marR-type" evidence="1">
    <location>
        <begin position="1"/>
        <end position="99"/>
    </location>
</feature>
<dbReference type="PROSITE" id="PS50995">
    <property type="entry name" value="HTH_MARR_2"/>
    <property type="match status" value="1"/>
</dbReference>
<dbReference type="GO" id="GO:0003700">
    <property type="term" value="F:DNA-binding transcription factor activity"/>
    <property type="evidence" value="ECO:0007669"/>
    <property type="project" value="InterPro"/>
</dbReference>
<dbReference type="Gene3D" id="1.10.10.10">
    <property type="entry name" value="Winged helix-like DNA-binding domain superfamily/Winged helix DNA-binding domain"/>
    <property type="match status" value="1"/>
</dbReference>
<dbReference type="InterPro" id="IPR000835">
    <property type="entry name" value="HTH_MarR-typ"/>
</dbReference>
<evidence type="ECO:0000313" key="3">
    <source>
        <dbReference type="Proteomes" id="UP000002308"/>
    </source>
</evidence>